<evidence type="ECO:0000313" key="1">
    <source>
        <dbReference type="EMBL" id="MBC1373788.1"/>
    </source>
</evidence>
<dbReference type="Proteomes" id="UP000591929">
    <property type="component" value="Unassembled WGS sequence"/>
</dbReference>
<protein>
    <submittedName>
        <fullName evidence="1">Uncharacterized protein</fullName>
    </submittedName>
</protein>
<dbReference type="EMBL" id="JAARPL010000018">
    <property type="protein sequence ID" value="MBC1373788.1"/>
    <property type="molecule type" value="Genomic_DNA"/>
</dbReference>
<evidence type="ECO:0000313" key="2">
    <source>
        <dbReference type="Proteomes" id="UP000591929"/>
    </source>
</evidence>
<accession>A0A841YA81</accession>
<sequence>MRSKEMSLYKHLLATRAEVKGNLQIATSIIEMELLEEEHSNLTTQITQLKRYIPSQLKMNHKGIGRQTSGMPKTLYAAVVPTPKRQQKRSYVKKRGRVQGHIPFTKKELLLMPIAFIKDFAGDEYIFYSCLYHFDTQYAIHTITRKTVPVATVFQQARNIRNRKNIVIASRKTVLEPLVRR</sequence>
<gene>
    <name evidence="1" type="ORF">HB847_15660</name>
</gene>
<dbReference type="RefSeq" id="WP_185378174.1">
    <property type="nucleotide sequence ID" value="NZ_JAARPL010000018.1"/>
</dbReference>
<name>A0A841YA81_9LIST</name>
<comment type="caution">
    <text evidence="1">The sequence shown here is derived from an EMBL/GenBank/DDBJ whole genome shotgun (WGS) entry which is preliminary data.</text>
</comment>
<proteinExistence type="predicted"/>
<dbReference type="AlphaFoldDB" id="A0A841YA81"/>
<organism evidence="1 2">
    <name type="scientific">Listeria booriae</name>
    <dbReference type="NCBI Taxonomy" id="1552123"/>
    <lineage>
        <taxon>Bacteria</taxon>
        <taxon>Bacillati</taxon>
        <taxon>Bacillota</taxon>
        <taxon>Bacilli</taxon>
        <taxon>Bacillales</taxon>
        <taxon>Listeriaceae</taxon>
        <taxon>Listeria</taxon>
    </lineage>
</organism>
<reference evidence="1 2" key="1">
    <citation type="submission" date="2020-03" db="EMBL/GenBank/DDBJ databases">
        <title>Soil Listeria distribution.</title>
        <authorList>
            <person name="Liao J."/>
            <person name="Wiedmann M."/>
        </authorList>
    </citation>
    <scope>NUCLEOTIDE SEQUENCE [LARGE SCALE GENOMIC DNA]</scope>
    <source>
        <strain evidence="1 2">FSL L7-1681</strain>
    </source>
</reference>